<dbReference type="PRINTS" id="PR00476">
    <property type="entry name" value="PHFRCTKINASE"/>
</dbReference>
<dbReference type="InterPro" id="IPR000023">
    <property type="entry name" value="Phosphofructokinase_dom"/>
</dbReference>
<keyword evidence="13" id="KW-0324">Glycolysis</keyword>
<evidence type="ECO:0000256" key="1">
    <source>
        <dbReference type="ARBA" id="ARBA00001946"/>
    </source>
</evidence>
<dbReference type="GO" id="GO:0006002">
    <property type="term" value="P:fructose 6-phosphate metabolic process"/>
    <property type="evidence" value="ECO:0000318"/>
    <property type="project" value="GO_Central"/>
</dbReference>
<dbReference type="Proteomes" id="UP000015101">
    <property type="component" value="Unassembled WGS sequence"/>
</dbReference>
<dbReference type="PANTHER" id="PTHR13697:SF4">
    <property type="entry name" value="ATP-DEPENDENT 6-PHOSPHOFRUCTOKINASE"/>
    <property type="match status" value="1"/>
</dbReference>
<dbReference type="PANTHER" id="PTHR13697">
    <property type="entry name" value="PHOSPHOFRUCTOKINASE"/>
    <property type="match status" value="1"/>
</dbReference>
<dbReference type="InterPro" id="IPR022953">
    <property type="entry name" value="ATP_PFK"/>
</dbReference>
<dbReference type="InterPro" id="IPR009161">
    <property type="entry name" value="6-Pfructokinase_euk"/>
</dbReference>
<evidence type="ECO:0000256" key="12">
    <source>
        <dbReference type="ARBA" id="ARBA00022842"/>
    </source>
</evidence>
<dbReference type="GO" id="GO:0005945">
    <property type="term" value="C:6-phosphofructokinase complex"/>
    <property type="evidence" value="ECO:0000318"/>
    <property type="project" value="GO_Central"/>
</dbReference>
<keyword evidence="7" id="KW-0808">Transferase</keyword>
<dbReference type="EC" id="2.7.1.11" evidence="4"/>
<dbReference type="InterPro" id="IPR035966">
    <property type="entry name" value="PKF_sf"/>
</dbReference>
<dbReference type="HOGENOM" id="CLU_011053_0_0_1"/>
<comment type="subcellular location">
    <subcellularLocation>
        <location evidence="2">Cytoplasm</location>
    </subcellularLocation>
</comment>
<keyword evidence="11" id="KW-0067">ATP-binding</keyword>
<evidence type="ECO:0000313" key="16">
    <source>
        <dbReference type="EMBL" id="ESO12363.1"/>
    </source>
</evidence>
<evidence type="ECO:0000256" key="3">
    <source>
        <dbReference type="ARBA" id="ARBA00004679"/>
    </source>
</evidence>
<dbReference type="GO" id="GO:0046872">
    <property type="term" value="F:metal ion binding"/>
    <property type="evidence" value="ECO:0007669"/>
    <property type="project" value="UniProtKB-KW"/>
</dbReference>
<dbReference type="OrthoDB" id="537915at2759"/>
<evidence type="ECO:0000256" key="2">
    <source>
        <dbReference type="ARBA" id="ARBA00004496"/>
    </source>
</evidence>
<evidence type="ECO:0000259" key="15">
    <source>
        <dbReference type="Pfam" id="PF00365"/>
    </source>
</evidence>
<dbReference type="GO" id="GO:0030388">
    <property type="term" value="P:fructose 1,6-bisphosphate metabolic process"/>
    <property type="evidence" value="ECO:0000318"/>
    <property type="project" value="GO_Central"/>
</dbReference>
<dbReference type="KEGG" id="hro:HELRODRAFT_63110"/>
<dbReference type="EMBL" id="AMQM01000149">
    <property type="status" value="NOT_ANNOTATED_CDS"/>
    <property type="molecule type" value="Genomic_DNA"/>
</dbReference>
<keyword evidence="6" id="KW-0021">Allosteric enzyme</keyword>
<evidence type="ECO:0000256" key="13">
    <source>
        <dbReference type="ARBA" id="ARBA00023152"/>
    </source>
</evidence>
<reference evidence="17" key="3">
    <citation type="submission" date="2015-06" db="UniProtKB">
        <authorList>
            <consortium name="EnsemblMetazoa"/>
        </authorList>
    </citation>
    <scope>IDENTIFICATION</scope>
</reference>
<feature type="domain" description="Phosphofructokinase" evidence="15">
    <location>
        <begin position="23"/>
        <end position="327"/>
    </location>
</feature>
<evidence type="ECO:0000256" key="10">
    <source>
        <dbReference type="ARBA" id="ARBA00022777"/>
    </source>
</evidence>
<evidence type="ECO:0000256" key="14">
    <source>
        <dbReference type="ARBA" id="ARBA00048070"/>
    </source>
</evidence>
<dbReference type="NCBIfam" id="TIGR02478">
    <property type="entry name" value="6PF1K_euk"/>
    <property type="match status" value="1"/>
</dbReference>
<dbReference type="EMBL" id="KB095811">
    <property type="protein sequence ID" value="ESO12363.1"/>
    <property type="molecule type" value="Genomic_DNA"/>
</dbReference>
<comment type="cofactor">
    <cofactor evidence="1">
        <name>Mg(2+)</name>
        <dbReference type="ChEBI" id="CHEBI:18420"/>
    </cofactor>
</comment>
<dbReference type="GO" id="GO:0070095">
    <property type="term" value="F:fructose-6-phosphate binding"/>
    <property type="evidence" value="ECO:0000318"/>
    <property type="project" value="GO_Central"/>
</dbReference>
<dbReference type="EnsemblMetazoa" id="HelroT63110">
    <property type="protein sequence ID" value="HelroP63110"/>
    <property type="gene ID" value="HelroG63110"/>
</dbReference>
<evidence type="ECO:0000256" key="7">
    <source>
        <dbReference type="ARBA" id="ARBA00022679"/>
    </source>
</evidence>
<gene>
    <name evidence="17" type="primary">20213458</name>
    <name evidence="16" type="ORF">HELRODRAFT_63110</name>
</gene>
<evidence type="ECO:0000256" key="6">
    <source>
        <dbReference type="ARBA" id="ARBA00022533"/>
    </source>
</evidence>
<evidence type="ECO:0000313" key="17">
    <source>
        <dbReference type="EnsemblMetazoa" id="HelroP63110"/>
    </source>
</evidence>
<evidence type="ECO:0000256" key="11">
    <source>
        <dbReference type="ARBA" id="ARBA00022840"/>
    </source>
</evidence>
<evidence type="ECO:0000256" key="5">
    <source>
        <dbReference type="ARBA" id="ARBA00022490"/>
    </source>
</evidence>
<keyword evidence="9" id="KW-0547">Nucleotide-binding</keyword>
<dbReference type="UniPathway" id="UPA00109">
    <property type="reaction ID" value="UER00182"/>
</dbReference>
<evidence type="ECO:0000256" key="4">
    <source>
        <dbReference type="ARBA" id="ARBA00012055"/>
    </source>
</evidence>
<protein>
    <recommendedName>
        <fullName evidence="4">6-phosphofructokinase</fullName>
        <ecNumber evidence="4">2.7.1.11</ecNumber>
    </recommendedName>
</protein>
<dbReference type="STRING" id="6412.T1FXB0"/>
<dbReference type="SUPFAM" id="SSF53784">
    <property type="entry name" value="Phosphofructokinase"/>
    <property type="match status" value="2"/>
</dbReference>
<proteinExistence type="predicted"/>
<evidence type="ECO:0000256" key="9">
    <source>
        <dbReference type="ARBA" id="ARBA00022741"/>
    </source>
</evidence>
<dbReference type="GO" id="GO:0005524">
    <property type="term" value="F:ATP binding"/>
    <property type="evidence" value="ECO:0007669"/>
    <property type="project" value="UniProtKB-KW"/>
</dbReference>
<dbReference type="PROSITE" id="PS00433">
    <property type="entry name" value="PHOSPHOFRUCTOKINASE"/>
    <property type="match status" value="1"/>
</dbReference>
<name>T1FXB0_HELRO</name>
<keyword evidence="10" id="KW-0418">Kinase</keyword>
<reference evidence="18" key="1">
    <citation type="submission" date="2012-12" db="EMBL/GenBank/DDBJ databases">
        <authorList>
            <person name="Hellsten U."/>
            <person name="Grimwood J."/>
            <person name="Chapman J.A."/>
            <person name="Shapiro H."/>
            <person name="Aerts A."/>
            <person name="Otillar R.P."/>
            <person name="Terry A.Y."/>
            <person name="Boore J.L."/>
            <person name="Simakov O."/>
            <person name="Marletaz F."/>
            <person name="Cho S.-J."/>
            <person name="Edsinger-Gonzales E."/>
            <person name="Havlak P."/>
            <person name="Kuo D.-H."/>
            <person name="Larsson T."/>
            <person name="Lv J."/>
            <person name="Arendt D."/>
            <person name="Savage R."/>
            <person name="Osoegawa K."/>
            <person name="de Jong P."/>
            <person name="Lindberg D.R."/>
            <person name="Seaver E.C."/>
            <person name="Weisblat D.A."/>
            <person name="Putnam N.H."/>
            <person name="Grigoriev I.V."/>
            <person name="Rokhsar D.S."/>
        </authorList>
    </citation>
    <scope>NUCLEOTIDE SEQUENCE</scope>
</reference>
<dbReference type="FunFam" id="3.40.50.460:FF:000008">
    <property type="entry name" value="ATP-dependent 6-phosphofructokinase"/>
    <property type="match status" value="1"/>
</dbReference>
<dbReference type="Pfam" id="PF00365">
    <property type="entry name" value="PFK"/>
    <property type="match status" value="2"/>
</dbReference>
<dbReference type="InterPro" id="IPR015912">
    <property type="entry name" value="Phosphofructokinase_CS"/>
</dbReference>
<dbReference type="RefSeq" id="XP_009009083.1">
    <property type="nucleotide sequence ID" value="XM_009010835.1"/>
</dbReference>
<keyword evidence="18" id="KW-1185">Reference proteome</keyword>
<dbReference type="GO" id="GO:0003872">
    <property type="term" value="F:6-phosphofructokinase activity"/>
    <property type="evidence" value="ECO:0000318"/>
    <property type="project" value="GO_Central"/>
</dbReference>
<evidence type="ECO:0000256" key="8">
    <source>
        <dbReference type="ARBA" id="ARBA00022723"/>
    </source>
</evidence>
<evidence type="ECO:0000313" key="18">
    <source>
        <dbReference type="Proteomes" id="UP000015101"/>
    </source>
</evidence>
<dbReference type="GO" id="GO:0061621">
    <property type="term" value="P:canonical glycolysis"/>
    <property type="evidence" value="ECO:0000318"/>
    <property type="project" value="GO_Central"/>
</dbReference>
<dbReference type="GeneID" id="20213458"/>
<comment type="pathway">
    <text evidence="3">Carbohydrate degradation; glycolysis; D-glyceraldehyde 3-phosphate and glycerone phosphate from D-glucose: step 3/4.</text>
</comment>
<comment type="catalytic activity">
    <reaction evidence="14">
        <text>beta-D-fructose 6-phosphate + ATP = beta-D-fructose 1,6-bisphosphate + ADP + H(+)</text>
        <dbReference type="Rhea" id="RHEA:16109"/>
        <dbReference type="ChEBI" id="CHEBI:15378"/>
        <dbReference type="ChEBI" id="CHEBI:30616"/>
        <dbReference type="ChEBI" id="CHEBI:32966"/>
        <dbReference type="ChEBI" id="CHEBI:57634"/>
        <dbReference type="ChEBI" id="CHEBI:456216"/>
        <dbReference type="EC" id="2.7.1.11"/>
    </reaction>
</comment>
<dbReference type="eggNOG" id="KOG2440">
    <property type="taxonomic scope" value="Eukaryota"/>
</dbReference>
<dbReference type="FunFam" id="3.40.50.460:FF:000007">
    <property type="entry name" value="ATP-dependent 6-phosphofructokinase"/>
    <property type="match status" value="1"/>
</dbReference>
<reference evidence="16 18" key="2">
    <citation type="journal article" date="2013" name="Nature">
        <title>Insights into bilaterian evolution from three spiralian genomes.</title>
        <authorList>
            <person name="Simakov O."/>
            <person name="Marletaz F."/>
            <person name="Cho S.J."/>
            <person name="Edsinger-Gonzales E."/>
            <person name="Havlak P."/>
            <person name="Hellsten U."/>
            <person name="Kuo D.H."/>
            <person name="Larsson T."/>
            <person name="Lv J."/>
            <person name="Arendt D."/>
            <person name="Savage R."/>
            <person name="Osoegawa K."/>
            <person name="de Jong P."/>
            <person name="Grimwood J."/>
            <person name="Chapman J.A."/>
            <person name="Shapiro H."/>
            <person name="Aerts A."/>
            <person name="Otillar R.P."/>
            <person name="Terry A.Y."/>
            <person name="Boore J.L."/>
            <person name="Grigoriev I.V."/>
            <person name="Lindberg D.R."/>
            <person name="Seaver E.C."/>
            <person name="Weisblat D.A."/>
            <person name="Putnam N.H."/>
            <person name="Rokhsar D.S."/>
        </authorList>
    </citation>
    <scope>NUCLEOTIDE SEQUENCE</scope>
</reference>
<dbReference type="CTD" id="20213458"/>
<keyword evidence="5" id="KW-0963">Cytoplasm</keyword>
<dbReference type="NCBIfam" id="NF002872">
    <property type="entry name" value="PRK03202.1"/>
    <property type="match status" value="1"/>
</dbReference>
<dbReference type="Gene3D" id="3.40.50.460">
    <property type="entry name" value="Phosphofructokinase domain"/>
    <property type="match status" value="2"/>
</dbReference>
<dbReference type="InParanoid" id="T1FXB0"/>
<keyword evidence="8" id="KW-0479">Metal-binding</keyword>
<keyword evidence="12" id="KW-0460">Magnesium</keyword>
<dbReference type="AlphaFoldDB" id="T1FXB0"/>
<organism evidence="17 18">
    <name type="scientific">Helobdella robusta</name>
    <name type="common">Californian leech</name>
    <dbReference type="NCBI Taxonomy" id="6412"/>
    <lineage>
        <taxon>Eukaryota</taxon>
        <taxon>Metazoa</taxon>
        <taxon>Spiralia</taxon>
        <taxon>Lophotrochozoa</taxon>
        <taxon>Annelida</taxon>
        <taxon>Clitellata</taxon>
        <taxon>Hirudinea</taxon>
        <taxon>Rhynchobdellida</taxon>
        <taxon>Glossiphoniidae</taxon>
        <taxon>Helobdella</taxon>
    </lineage>
</organism>
<accession>T1FXB0</accession>
<dbReference type="Gene3D" id="3.40.50.450">
    <property type="match status" value="2"/>
</dbReference>
<sequence>METDVITVEGRKYARGAGKGQSIAILTSGGDAQGMNATVRACLRMAIFLEYKVFLIKEGFQGLITGGDYIFLADWKSVSGILHLGGTSLGSSRSPEFMERSGRLKAAYNLVMLGISNLIAIGGDGTMTGINTLKQEWHLLISELVETSQIIQQKAINVSLLNVVGLVASIDNDFASTDMTIGTDSALSRIVSALDNIQTTATSHQRCFILEVMGRHCGFLGVAAALASEADWLFIPEYPPEKGWEEKMCERLIKMRDSGQRMNLIIVSEGATDKNGRPITPNQIKDAIENVKLDTRITILGHIQRGGHPSAYDRILASRMGAEAVLCLVDYNKDSLPQVIAVEGNSITRISLIDSIAKLRSLKTMMEERDYDRVAVARGQYFVSNFNSYMLMAEVNPPAKVEHFEKSKHYVFGMMCLGPPTCGMNAALRTFVRFVMNAGYSVFAIHHGFEGLMQNHAEVMKWEDVNGWTSDAGTNIGTSRLLCQGHILDKIASQMRKYKLAALLMVGGFEAFYSALVMAEMRHRYLEFCIPICVIPATSANNLPGTDISVGSDTALNEITDICDRIRMSATGSKNKVFLCETMGDKCGYLTTMSSLSTGADASYIFEEAHGIREIMTDLVHTAIKIRNGIHRGLILRSNEAHEHYRLDFLKSLYSHEGRSTFTTKTVSLGEVNEGGRPSAFDRLYSTKLASLASEQLINQLNECVSPTGVVNTLSPETCSLVGFLKRSITFTSIQDLKKQLNFQHRISRDNWWIRLRPLARILSSHDSVYWFDMSEKAKEEERAKVTI</sequence>
<feature type="domain" description="Phosphofructokinase" evidence="15">
    <location>
        <begin position="413"/>
        <end position="695"/>
    </location>
</feature>